<gene>
    <name evidence="4" type="ORF">HU200_015896</name>
</gene>
<comment type="similarity">
    <text evidence="1 3">Belongs to the UDP-glycosyltransferase family.</text>
</comment>
<dbReference type="CDD" id="cd03784">
    <property type="entry name" value="GT1_Gtf-like"/>
    <property type="match status" value="1"/>
</dbReference>
<proteinExistence type="inferred from homology"/>
<reference evidence="4" key="1">
    <citation type="submission" date="2020-07" db="EMBL/GenBank/DDBJ databases">
        <title>Genome sequence and genetic diversity analysis of an under-domesticated orphan crop, white fonio (Digitaria exilis).</title>
        <authorList>
            <person name="Bennetzen J.L."/>
            <person name="Chen S."/>
            <person name="Ma X."/>
            <person name="Wang X."/>
            <person name="Yssel A.E.J."/>
            <person name="Chaluvadi S.R."/>
            <person name="Johnson M."/>
            <person name="Gangashetty P."/>
            <person name="Hamidou F."/>
            <person name="Sanogo M.D."/>
            <person name="Zwaenepoel A."/>
            <person name="Wallace J."/>
            <person name="Van De Peer Y."/>
            <person name="Van Deynze A."/>
        </authorList>
    </citation>
    <scope>NUCLEOTIDE SEQUENCE</scope>
    <source>
        <tissue evidence="4">Leaves</tissue>
    </source>
</reference>
<dbReference type="Proteomes" id="UP000636709">
    <property type="component" value="Unassembled WGS sequence"/>
</dbReference>
<dbReference type="PROSITE" id="PS00375">
    <property type="entry name" value="UDPGT"/>
    <property type="match status" value="1"/>
</dbReference>
<dbReference type="PANTHER" id="PTHR48049:SF71">
    <property type="entry name" value="OS03G0757000 PROTEIN"/>
    <property type="match status" value="1"/>
</dbReference>
<dbReference type="Pfam" id="PF00201">
    <property type="entry name" value="UDPGT"/>
    <property type="match status" value="1"/>
</dbReference>
<dbReference type="InterPro" id="IPR050481">
    <property type="entry name" value="UDP-glycosyltransf_plant"/>
</dbReference>
<comment type="caution">
    <text evidence="4">The sequence shown here is derived from an EMBL/GenBank/DDBJ whole genome shotgun (WGS) entry which is preliminary data.</text>
</comment>
<dbReference type="InterPro" id="IPR035595">
    <property type="entry name" value="UDP_glycos_trans_CS"/>
</dbReference>
<evidence type="ECO:0000313" key="4">
    <source>
        <dbReference type="EMBL" id="KAF8731947.1"/>
    </source>
</evidence>
<protein>
    <recommendedName>
        <fullName evidence="6">UDP-glycosyltransferases domain-containing protein</fullName>
    </recommendedName>
</protein>
<evidence type="ECO:0000256" key="2">
    <source>
        <dbReference type="ARBA" id="ARBA00022679"/>
    </source>
</evidence>
<accession>A0A835F8J1</accession>
<evidence type="ECO:0000256" key="3">
    <source>
        <dbReference type="RuleBase" id="RU003718"/>
    </source>
</evidence>
<dbReference type="FunFam" id="3.40.50.2000:FF:000037">
    <property type="entry name" value="Glycosyltransferase"/>
    <property type="match status" value="1"/>
</dbReference>
<dbReference type="InterPro" id="IPR002213">
    <property type="entry name" value="UDP_glucos_trans"/>
</dbReference>
<organism evidence="4 5">
    <name type="scientific">Digitaria exilis</name>
    <dbReference type="NCBI Taxonomy" id="1010633"/>
    <lineage>
        <taxon>Eukaryota</taxon>
        <taxon>Viridiplantae</taxon>
        <taxon>Streptophyta</taxon>
        <taxon>Embryophyta</taxon>
        <taxon>Tracheophyta</taxon>
        <taxon>Spermatophyta</taxon>
        <taxon>Magnoliopsida</taxon>
        <taxon>Liliopsida</taxon>
        <taxon>Poales</taxon>
        <taxon>Poaceae</taxon>
        <taxon>PACMAD clade</taxon>
        <taxon>Panicoideae</taxon>
        <taxon>Panicodae</taxon>
        <taxon>Paniceae</taxon>
        <taxon>Anthephorinae</taxon>
        <taxon>Digitaria</taxon>
    </lineage>
</organism>
<dbReference type="PANTHER" id="PTHR48049">
    <property type="entry name" value="GLYCOSYLTRANSFERASE"/>
    <property type="match status" value="1"/>
</dbReference>
<dbReference type="GO" id="GO:0035251">
    <property type="term" value="F:UDP-glucosyltransferase activity"/>
    <property type="evidence" value="ECO:0007669"/>
    <property type="project" value="InterPro"/>
</dbReference>
<sequence>MPTPVFTLSKNPSSSYKMRRVLHLPLLDFAHHWLPSIADEHKVPCAVFFIFPAACVAYKDAHPRSSAESIAQASKPNASGVSDVGRTWETMRRCSLIVCRSSHEVDGPLCSLLGDVLGSRFGKPVLPSGVLAPYAAATRASAAGDDDDDEDTASLMRWLDAQPERSVLYVAFGSEAPLTPEHVAALAHGLDLAGVRFVWALRKLIGEDNPPIPDGFEGRVAGRGVVRVGWVPQVRVLAHAAVGGFMTHAGWSSLMESFLFGHPLVMLPLFGDQGFTARLMAERRVGLEVPRRDGGGELAGEDVARTVRRVMVDEEREVLARNAKELQEVLWDTAKQERYIDELVEYLRRHR</sequence>
<evidence type="ECO:0008006" key="6">
    <source>
        <dbReference type="Google" id="ProtNLM"/>
    </source>
</evidence>
<keyword evidence="5" id="KW-1185">Reference proteome</keyword>
<name>A0A835F8J1_9POAL</name>
<dbReference type="Gene3D" id="3.40.50.2000">
    <property type="entry name" value="Glycogen Phosphorylase B"/>
    <property type="match status" value="2"/>
</dbReference>
<dbReference type="AlphaFoldDB" id="A0A835F8J1"/>
<evidence type="ECO:0000313" key="5">
    <source>
        <dbReference type="Proteomes" id="UP000636709"/>
    </source>
</evidence>
<dbReference type="OrthoDB" id="5835829at2759"/>
<dbReference type="SUPFAM" id="SSF53756">
    <property type="entry name" value="UDP-Glycosyltransferase/glycogen phosphorylase"/>
    <property type="match status" value="1"/>
</dbReference>
<keyword evidence="3" id="KW-0328">Glycosyltransferase</keyword>
<keyword evidence="2 3" id="KW-0808">Transferase</keyword>
<dbReference type="EMBL" id="JACEFO010001605">
    <property type="protein sequence ID" value="KAF8731947.1"/>
    <property type="molecule type" value="Genomic_DNA"/>
</dbReference>
<evidence type="ECO:0000256" key="1">
    <source>
        <dbReference type="ARBA" id="ARBA00009995"/>
    </source>
</evidence>